<dbReference type="Proteomes" id="UP000193862">
    <property type="component" value="Unassembled WGS sequence"/>
</dbReference>
<organism evidence="2 3">
    <name type="scientific">Aquimixticola soesokkakensis</name>
    <dbReference type="NCBI Taxonomy" id="1519096"/>
    <lineage>
        <taxon>Bacteria</taxon>
        <taxon>Pseudomonadati</taxon>
        <taxon>Pseudomonadota</taxon>
        <taxon>Alphaproteobacteria</taxon>
        <taxon>Rhodobacterales</taxon>
        <taxon>Paracoccaceae</taxon>
        <taxon>Aquimixticola</taxon>
    </lineage>
</organism>
<dbReference type="OrthoDB" id="7868311at2"/>
<feature type="region of interest" description="Disordered" evidence="1">
    <location>
        <begin position="46"/>
        <end position="89"/>
    </location>
</feature>
<proteinExistence type="predicted"/>
<name>A0A1Y5RDZ2_9RHOB</name>
<dbReference type="AlphaFoldDB" id="A0A1Y5RDZ2"/>
<sequence>MTQTHKTALCCYCGTQSVLELRGTTRHSLSCGTCGAPINMMKHLRSDHAKASKRGHGAGTGAEHVSGAQDLKSALKAAKKAGKKKKRPTKARRFFDLAEDVFDLFD</sequence>
<reference evidence="2 3" key="1">
    <citation type="submission" date="2017-03" db="EMBL/GenBank/DDBJ databases">
        <authorList>
            <person name="Afonso C.L."/>
            <person name="Miller P.J."/>
            <person name="Scott M.A."/>
            <person name="Spackman E."/>
            <person name="Goraichik I."/>
            <person name="Dimitrov K.M."/>
            <person name="Suarez D.L."/>
            <person name="Swayne D.E."/>
        </authorList>
    </citation>
    <scope>NUCLEOTIDE SEQUENCE [LARGE SCALE GENOMIC DNA]</scope>
    <source>
        <strain evidence="2 3">CECT 8620</strain>
    </source>
</reference>
<evidence type="ECO:0000313" key="3">
    <source>
        <dbReference type="Proteomes" id="UP000193862"/>
    </source>
</evidence>
<gene>
    <name evidence="2" type="ORF">AQS8620_00209</name>
</gene>
<accession>A0A1Y5RDZ2</accession>
<keyword evidence="3" id="KW-1185">Reference proteome</keyword>
<protein>
    <submittedName>
        <fullName evidence="2">Uncharacterized protein</fullName>
    </submittedName>
</protein>
<feature type="compositionally biased region" description="Basic residues" evidence="1">
    <location>
        <begin position="77"/>
        <end position="89"/>
    </location>
</feature>
<evidence type="ECO:0000256" key="1">
    <source>
        <dbReference type="SAM" id="MobiDB-lite"/>
    </source>
</evidence>
<dbReference type="RefSeq" id="WP_085834960.1">
    <property type="nucleotide sequence ID" value="NZ_FWFS01000001.1"/>
</dbReference>
<evidence type="ECO:0000313" key="2">
    <source>
        <dbReference type="EMBL" id="SLN14031.1"/>
    </source>
</evidence>
<dbReference type="EMBL" id="FWFS01000001">
    <property type="protein sequence ID" value="SLN14031.1"/>
    <property type="molecule type" value="Genomic_DNA"/>
</dbReference>